<dbReference type="Proteomes" id="UP000217696">
    <property type="component" value="Chromosome"/>
</dbReference>
<dbReference type="RefSeq" id="WP_096466649.1">
    <property type="nucleotide sequence ID" value="NZ_AP017312.1"/>
</dbReference>
<name>A0A0U5BL99_9BACL</name>
<dbReference type="Gene3D" id="2.60.40.4290">
    <property type="match status" value="1"/>
</dbReference>
<dbReference type="InterPro" id="IPR035089">
    <property type="entry name" value="Phage_sheath_subtilisin"/>
</dbReference>
<reference evidence="4 5" key="1">
    <citation type="submission" date="2015-12" db="EMBL/GenBank/DDBJ databases">
        <title>Genome sequence of Aneurinibacillus soli.</title>
        <authorList>
            <person name="Lee J.S."/>
            <person name="Lee K.C."/>
            <person name="Kim K.K."/>
            <person name="Lee B.W."/>
        </authorList>
    </citation>
    <scope>NUCLEOTIDE SEQUENCE [LARGE SCALE GENOMIC DNA]</scope>
    <source>
        <strain evidence="4 5">CB4</strain>
    </source>
</reference>
<dbReference type="AlphaFoldDB" id="A0A0U5BL99"/>
<feature type="domain" description="Tail sheath protein subtilisin-like" evidence="2">
    <location>
        <begin position="183"/>
        <end position="343"/>
    </location>
</feature>
<dbReference type="Pfam" id="PF04984">
    <property type="entry name" value="Phage_sheath_1"/>
    <property type="match status" value="1"/>
</dbReference>
<dbReference type="KEGG" id="asoc:CB4_03135"/>
<evidence type="ECO:0000259" key="3">
    <source>
        <dbReference type="Pfam" id="PF17482"/>
    </source>
</evidence>
<dbReference type="InterPro" id="IPR020287">
    <property type="entry name" value="Tail_sheath_C"/>
</dbReference>
<evidence type="ECO:0000313" key="5">
    <source>
        <dbReference type="Proteomes" id="UP000217696"/>
    </source>
</evidence>
<comment type="similarity">
    <text evidence="1">Belongs to the myoviridae tail sheath protein family.</text>
</comment>
<evidence type="ECO:0000256" key="1">
    <source>
        <dbReference type="ARBA" id="ARBA00008005"/>
    </source>
</evidence>
<keyword evidence="5" id="KW-1185">Reference proteome</keyword>
<dbReference type="Gene3D" id="3.30.1370.220">
    <property type="match status" value="1"/>
</dbReference>
<dbReference type="Pfam" id="PF17482">
    <property type="entry name" value="Phage_sheath_1C"/>
    <property type="match status" value="1"/>
</dbReference>
<evidence type="ECO:0000259" key="2">
    <source>
        <dbReference type="Pfam" id="PF04984"/>
    </source>
</evidence>
<organism evidence="4 5">
    <name type="scientific">Aneurinibacillus soli</name>
    <dbReference type="NCBI Taxonomy" id="1500254"/>
    <lineage>
        <taxon>Bacteria</taxon>
        <taxon>Bacillati</taxon>
        <taxon>Bacillota</taxon>
        <taxon>Bacilli</taxon>
        <taxon>Bacillales</taxon>
        <taxon>Paenibacillaceae</taxon>
        <taxon>Aneurinibacillus group</taxon>
        <taxon>Aneurinibacillus</taxon>
    </lineage>
</organism>
<dbReference type="Gene3D" id="3.30.360.90">
    <property type="match status" value="1"/>
</dbReference>
<gene>
    <name evidence="4" type="ORF">CB4_03135</name>
</gene>
<accession>A0A0U5BL99</accession>
<sequence length="450" mass="49718">MSIQRNRAGAYVELMAKAKARVIPTTGRVLIPYQAEWGQPNFAVDMADDAERLKETGKLVDEVELAAENGATVVGYRITNEAEKAASHTVADSHIIEARYPGKRGEDFEYAIRTSLVDASKKEIIVRDTKMIYETETYLVADQADAEEKLKKSAMVRFKANGSATLANLDYTPLTGAVSGTATITAAQWSGIFNRVDGLDFDVFYLPSTDPAIQAACKQWLLDRRTKARRLAQLVVAGEASKDDDIEAHNVRSRAMNARFIINCSIAGQHDNEKVYDSVQWAAWVAGLAAGTPANKSFTGVRVPMKLAKIDWSHSEVMKGLSEGTLMATRDGYDYIIESAVNTLTSLGPGEREDFGKIRVSMTMDQILNDIYSVGKKMKARLDNDKDGRGLFIAACLEYLKIRAKQKAIAEGYTFTESATKVSDFDFAFFDLYAQPLDAIEAFFINWEVA</sequence>
<proteinExistence type="inferred from homology"/>
<dbReference type="Gene3D" id="3.40.50.11790">
    <property type="match status" value="1"/>
</dbReference>
<dbReference type="OrthoDB" id="89060at2"/>
<feature type="domain" description="Tail sheath protein C-terminal" evidence="3">
    <location>
        <begin position="353"/>
        <end position="449"/>
    </location>
</feature>
<evidence type="ECO:0000313" key="4">
    <source>
        <dbReference type="EMBL" id="BAU28958.1"/>
    </source>
</evidence>
<protein>
    <submittedName>
        <fullName evidence="4">Phage tail sheath protein</fullName>
    </submittedName>
</protein>
<dbReference type="EMBL" id="AP017312">
    <property type="protein sequence ID" value="BAU28958.1"/>
    <property type="molecule type" value="Genomic_DNA"/>
</dbReference>